<evidence type="ECO:0000313" key="1">
    <source>
        <dbReference type="EMBL" id="NGN96227.1"/>
    </source>
</evidence>
<protein>
    <submittedName>
        <fullName evidence="1">Uncharacterized protein</fullName>
    </submittedName>
</protein>
<reference evidence="1 2" key="1">
    <citation type="submission" date="2020-02" db="EMBL/GenBank/DDBJ databases">
        <title>The draft genome of Grimontia sedimenta sp. nov., isolated from benthic sediments near coral reefs south of Kuwait.</title>
        <authorList>
            <person name="Mahmoud H.M."/>
            <person name="Jose L."/>
            <person name="Eapen S."/>
        </authorList>
    </citation>
    <scope>NUCLEOTIDE SEQUENCE [LARGE SCALE GENOMIC DNA]</scope>
    <source>
        <strain evidence="1 2">S25</strain>
    </source>
</reference>
<dbReference type="AlphaFoldDB" id="A0A6M1RJ68"/>
<evidence type="ECO:0000313" key="2">
    <source>
        <dbReference type="Proteomes" id="UP000473008"/>
    </source>
</evidence>
<gene>
    <name evidence="1" type="ORF">G5S52_00725</name>
</gene>
<organism evidence="1 2">
    <name type="scientific">Grimontia sedimenti</name>
    <dbReference type="NCBI Taxonomy" id="2711294"/>
    <lineage>
        <taxon>Bacteria</taxon>
        <taxon>Pseudomonadati</taxon>
        <taxon>Pseudomonadota</taxon>
        <taxon>Gammaproteobacteria</taxon>
        <taxon>Vibrionales</taxon>
        <taxon>Vibrionaceae</taxon>
        <taxon>Grimontia</taxon>
    </lineage>
</organism>
<keyword evidence="2" id="KW-1185">Reference proteome</keyword>
<proteinExistence type="predicted"/>
<accession>A0A6M1RJ68</accession>
<dbReference type="Proteomes" id="UP000473008">
    <property type="component" value="Unassembled WGS sequence"/>
</dbReference>
<comment type="caution">
    <text evidence="1">The sequence shown here is derived from an EMBL/GenBank/DDBJ whole genome shotgun (WGS) entry which is preliminary data.</text>
</comment>
<name>A0A6M1RJ68_9GAMM</name>
<dbReference type="EMBL" id="JAALDL010000001">
    <property type="protein sequence ID" value="NGN96227.1"/>
    <property type="molecule type" value="Genomic_DNA"/>
</dbReference>
<sequence length="214" mass="24583">MVDSIESYIIALVNDNIDECLSDSLLDLKNLIMDIHDNTDLLDLCVAQALNEKNPPSSFIDFLVKENIVKRNETTNFTYLTRAKHTPPNDSNKSYIKAPIVAKYHYTQQTYNNLGDWANSIISKNDTVKEERHERLIEILSEISNKLRSKLNQEINKESLKSEIAKQLKNYESNINVKIKFGSLEKSPVTYINPNETLITNFIPEIKPQGINHF</sequence>